<dbReference type="EMBL" id="BART01001835">
    <property type="protein sequence ID" value="GAG73524.1"/>
    <property type="molecule type" value="Genomic_DNA"/>
</dbReference>
<name>X0ZVM9_9ZZZZ</name>
<evidence type="ECO:0000313" key="1">
    <source>
        <dbReference type="EMBL" id="GAG73524.1"/>
    </source>
</evidence>
<comment type="caution">
    <text evidence="1">The sequence shown here is derived from an EMBL/GenBank/DDBJ whole genome shotgun (WGS) entry which is preliminary data.</text>
</comment>
<accession>X0ZVM9</accession>
<gene>
    <name evidence="1" type="ORF">S01H4_06091</name>
</gene>
<dbReference type="AlphaFoldDB" id="X0ZVM9"/>
<proteinExistence type="predicted"/>
<organism evidence="1">
    <name type="scientific">marine sediment metagenome</name>
    <dbReference type="NCBI Taxonomy" id="412755"/>
    <lineage>
        <taxon>unclassified sequences</taxon>
        <taxon>metagenomes</taxon>
        <taxon>ecological metagenomes</taxon>
    </lineage>
</organism>
<protein>
    <submittedName>
        <fullName evidence="1">Uncharacterized protein</fullName>
    </submittedName>
</protein>
<reference evidence="1" key="1">
    <citation type="journal article" date="2014" name="Front. Microbiol.">
        <title>High frequency of phylogenetically diverse reductive dehalogenase-homologous genes in deep subseafloor sedimentary metagenomes.</title>
        <authorList>
            <person name="Kawai M."/>
            <person name="Futagami T."/>
            <person name="Toyoda A."/>
            <person name="Takaki Y."/>
            <person name="Nishi S."/>
            <person name="Hori S."/>
            <person name="Arai W."/>
            <person name="Tsubouchi T."/>
            <person name="Morono Y."/>
            <person name="Uchiyama I."/>
            <person name="Ito T."/>
            <person name="Fujiyama A."/>
            <person name="Inagaki F."/>
            <person name="Takami H."/>
        </authorList>
    </citation>
    <scope>NUCLEOTIDE SEQUENCE</scope>
    <source>
        <strain evidence="1">Expedition CK06-06</strain>
    </source>
</reference>
<sequence>KMVIYTDEMATSTTAATVLTAMTGSPYAPLLSGRLIQVKLGASGDAATALIENVTVKLSNAKWGIPLYVTLEGAGIRTAPAFAIPKGVQNCDLPVVIGSNITLEVMNQTGDTPVTPRYQVIGVFQG</sequence>
<feature type="non-terminal residue" evidence="1">
    <location>
        <position position="1"/>
    </location>
</feature>